<dbReference type="InterPro" id="IPR029063">
    <property type="entry name" value="SAM-dependent_MTases_sf"/>
</dbReference>
<dbReference type="Gene3D" id="3.40.50.150">
    <property type="entry name" value="Vaccinia Virus protein VP39"/>
    <property type="match status" value="1"/>
</dbReference>
<dbReference type="SUPFAM" id="SSF53335">
    <property type="entry name" value="S-adenosyl-L-methionine-dependent methyltransferases"/>
    <property type="match status" value="1"/>
</dbReference>
<reference evidence="2 3" key="1">
    <citation type="submission" date="2019-11" db="EMBL/GenBank/DDBJ databases">
        <title>Whole genome sequencing identifies a novel species of the genus Arsenicicoccus isolated from human blood.</title>
        <authorList>
            <person name="Jeong J.H."/>
            <person name="Kweon O.J."/>
            <person name="Kim H.R."/>
            <person name="Kim T.-H."/>
            <person name="Ha S.-M."/>
            <person name="Lee M.-K."/>
        </authorList>
    </citation>
    <scope>NUCLEOTIDE SEQUENCE [LARGE SCALE GENOMIC DNA]</scope>
    <source>
        <strain evidence="2 3">MKL-02</strain>
    </source>
</reference>
<evidence type="ECO:0000313" key="2">
    <source>
        <dbReference type="EMBL" id="MTB72359.1"/>
    </source>
</evidence>
<dbReference type="GO" id="GO:0008168">
    <property type="term" value="F:methyltransferase activity"/>
    <property type="evidence" value="ECO:0007669"/>
    <property type="project" value="UniProtKB-KW"/>
</dbReference>
<keyword evidence="2" id="KW-0489">Methyltransferase</keyword>
<sequence>MTTARDDEVARRDATAELRQAHDVLAGLYAERLAGLLDQMPLERGILAAFCDLVRAAATGRAVETPTVGDLGCGTGRLAAYVMSHGIAVRGLDLSPEMVRVARREQPGLDVQVGDVRALPFGDGELDGAICWYSLMYLPPQDRPGAFAELARVVRPGGYVTTAWKVGDDSARRGGVSLGLGIGFDIWWMSQDELTGRFEEAGFEVAFWGGRPADPDEQQPQGYLIVRRSVHQRSIAERRD</sequence>
<dbReference type="Pfam" id="PF13649">
    <property type="entry name" value="Methyltransf_25"/>
    <property type="match status" value="1"/>
</dbReference>
<dbReference type="InterPro" id="IPR041698">
    <property type="entry name" value="Methyltransf_25"/>
</dbReference>
<evidence type="ECO:0000313" key="3">
    <source>
        <dbReference type="Proteomes" id="UP000431092"/>
    </source>
</evidence>
<keyword evidence="3" id="KW-1185">Reference proteome</keyword>
<dbReference type="PANTHER" id="PTHR43591">
    <property type="entry name" value="METHYLTRANSFERASE"/>
    <property type="match status" value="1"/>
</dbReference>
<dbReference type="RefSeq" id="WP_154593653.1">
    <property type="nucleotide sequence ID" value="NZ_CP171001.1"/>
</dbReference>
<feature type="domain" description="Methyltransferase" evidence="1">
    <location>
        <begin position="70"/>
        <end position="158"/>
    </location>
</feature>
<dbReference type="Proteomes" id="UP000431092">
    <property type="component" value="Unassembled WGS sequence"/>
</dbReference>
<dbReference type="GO" id="GO:0032259">
    <property type="term" value="P:methylation"/>
    <property type="evidence" value="ECO:0007669"/>
    <property type="project" value="UniProtKB-KW"/>
</dbReference>
<evidence type="ECO:0000259" key="1">
    <source>
        <dbReference type="Pfam" id="PF13649"/>
    </source>
</evidence>
<dbReference type="CDD" id="cd02440">
    <property type="entry name" value="AdoMet_MTases"/>
    <property type="match status" value="1"/>
</dbReference>
<accession>A0A6I3IUZ0</accession>
<dbReference type="AlphaFoldDB" id="A0A6I3IUZ0"/>
<protein>
    <submittedName>
        <fullName evidence="2">Methyltransferase domain-containing protein</fullName>
    </submittedName>
</protein>
<dbReference type="EMBL" id="WLVL01000038">
    <property type="protein sequence ID" value="MTB72359.1"/>
    <property type="molecule type" value="Genomic_DNA"/>
</dbReference>
<dbReference type="PANTHER" id="PTHR43591:SF110">
    <property type="entry name" value="RHODANESE DOMAIN-CONTAINING PROTEIN"/>
    <property type="match status" value="1"/>
</dbReference>
<name>A0A6I3IUZ0_9MICO</name>
<keyword evidence="2" id="KW-0808">Transferase</keyword>
<comment type="caution">
    <text evidence="2">The sequence shown here is derived from an EMBL/GenBank/DDBJ whole genome shotgun (WGS) entry which is preliminary data.</text>
</comment>
<gene>
    <name evidence="2" type="ORF">GGG17_10330</name>
</gene>
<proteinExistence type="predicted"/>
<organism evidence="2 3">
    <name type="scientific">Arsenicicoccus cauae</name>
    <dbReference type="NCBI Taxonomy" id="2663847"/>
    <lineage>
        <taxon>Bacteria</taxon>
        <taxon>Bacillati</taxon>
        <taxon>Actinomycetota</taxon>
        <taxon>Actinomycetes</taxon>
        <taxon>Micrococcales</taxon>
        <taxon>Intrasporangiaceae</taxon>
        <taxon>Arsenicicoccus</taxon>
    </lineage>
</organism>